<keyword evidence="3" id="KW-1185">Reference proteome</keyword>
<gene>
    <name evidence="2" type="ORF">KGD84_04185</name>
</gene>
<dbReference type="RefSeq" id="WP_220564797.1">
    <property type="nucleotide sequence ID" value="NZ_CP074133.1"/>
</dbReference>
<sequence length="217" mass="22081">MTEPPRPPYRHRGALTRFVDRHRRTLAALLTVAALTAAVLAVRPPPPATVEVLVAARDLDASGPLAAGDLAPASLPTALAPRGALEPDAATAGRSLNAPVRRGEVVTDARLADPPALPYGDGLVAVPVRVADPGAVALLSPGDRVDVLAARGRDEFAPARAGPAAEVVEGRPVLAVPSESDHGGEGGALILIAASPQEARELAGHAVDSRLSITIRG</sequence>
<evidence type="ECO:0000259" key="1">
    <source>
        <dbReference type="SMART" id="SM00858"/>
    </source>
</evidence>
<dbReference type="Proteomes" id="UP000676079">
    <property type="component" value="Chromosome"/>
</dbReference>
<name>A0ABX8BNA6_9ACTN</name>
<evidence type="ECO:0000313" key="2">
    <source>
        <dbReference type="EMBL" id="QUX23574.1"/>
    </source>
</evidence>
<dbReference type="InterPro" id="IPR013974">
    <property type="entry name" value="SAF"/>
</dbReference>
<organism evidence="2 3">
    <name type="scientific">Nocardiopsis changdeensis</name>
    <dbReference type="NCBI Taxonomy" id="2831969"/>
    <lineage>
        <taxon>Bacteria</taxon>
        <taxon>Bacillati</taxon>
        <taxon>Actinomycetota</taxon>
        <taxon>Actinomycetes</taxon>
        <taxon>Streptosporangiales</taxon>
        <taxon>Nocardiopsidaceae</taxon>
        <taxon>Nocardiopsis</taxon>
    </lineage>
</organism>
<dbReference type="EMBL" id="CP074133">
    <property type="protein sequence ID" value="QUX23574.1"/>
    <property type="molecule type" value="Genomic_DNA"/>
</dbReference>
<evidence type="ECO:0000313" key="3">
    <source>
        <dbReference type="Proteomes" id="UP000676079"/>
    </source>
</evidence>
<proteinExistence type="predicted"/>
<feature type="domain" description="SAF" evidence="1">
    <location>
        <begin position="50"/>
        <end position="112"/>
    </location>
</feature>
<accession>A0ABX8BNA6</accession>
<reference evidence="2 3" key="1">
    <citation type="submission" date="2021-05" db="EMBL/GenBank/DDBJ databases">
        <title>Direct Submission.</title>
        <authorList>
            <person name="Li K."/>
            <person name="Gao J."/>
        </authorList>
    </citation>
    <scope>NUCLEOTIDE SEQUENCE [LARGE SCALE GENOMIC DNA]</scope>
    <source>
        <strain evidence="2 3">Mg02</strain>
    </source>
</reference>
<protein>
    <submittedName>
        <fullName evidence="2">Flp pilus assembly protein CpaB</fullName>
    </submittedName>
</protein>
<dbReference type="SMART" id="SM00858">
    <property type="entry name" value="SAF"/>
    <property type="match status" value="1"/>
</dbReference>
<dbReference type="CDD" id="cd11614">
    <property type="entry name" value="SAF_CpaB_FlgA_like"/>
    <property type="match status" value="1"/>
</dbReference>